<evidence type="ECO:0000313" key="3">
    <source>
        <dbReference type="EMBL" id="OTF86350.1"/>
    </source>
</evidence>
<dbReference type="Gramene" id="mRNA:HanXRQr2_Chr17g0801111">
    <property type="protein sequence ID" value="CDS:HanXRQr2_Chr17g0801111.1"/>
    <property type="gene ID" value="HanXRQr2_Chr17g0801111"/>
</dbReference>
<protein>
    <submittedName>
        <fullName evidence="3">Uncharacterized protein</fullName>
    </submittedName>
</protein>
<keyword evidence="4" id="KW-1185">Reference proteome</keyword>
<dbReference type="InParanoid" id="A0A251RQ16"/>
<gene>
    <name evidence="3" type="ORF">HannXRQ_Chr17g0549871</name>
    <name evidence="2" type="ORF">HanXRQr2_Chr17g0801111</name>
</gene>
<proteinExistence type="predicted"/>
<dbReference type="Proteomes" id="UP000215914">
    <property type="component" value="Chromosome 17"/>
</dbReference>
<name>A0A251RQ16_HELAN</name>
<accession>A0A251RQ16</accession>
<dbReference type="EMBL" id="CM007906">
    <property type="protein sequence ID" value="OTF86350.1"/>
    <property type="molecule type" value="Genomic_DNA"/>
</dbReference>
<reference evidence="2 4" key="1">
    <citation type="journal article" date="2017" name="Nature">
        <title>The sunflower genome provides insights into oil metabolism, flowering and Asterid evolution.</title>
        <authorList>
            <person name="Badouin H."/>
            <person name="Gouzy J."/>
            <person name="Grassa C.J."/>
            <person name="Murat F."/>
            <person name="Staton S.E."/>
            <person name="Cottret L."/>
            <person name="Lelandais-Briere C."/>
            <person name="Owens G.L."/>
            <person name="Carrere S."/>
            <person name="Mayjonade B."/>
            <person name="Legrand L."/>
            <person name="Gill N."/>
            <person name="Kane N.C."/>
            <person name="Bowers J.E."/>
            <person name="Hubner S."/>
            <person name="Bellec A."/>
            <person name="Berard A."/>
            <person name="Berges H."/>
            <person name="Blanchet N."/>
            <person name="Boniface M.C."/>
            <person name="Brunel D."/>
            <person name="Catrice O."/>
            <person name="Chaidir N."/>
            <person name="Claudel C."/>
            <person name="Donnadieu C."/>
            <person name="Faraut T."/>
            <person name="Fievet G."/>
            <person name="Helmstetter N."/>
            <person name="King M."/>
            <person name="Knapp S.J."/>
            <person name="Lai Z."/>
            <person name="Le Paslier M.C."/>
            <person name="Lippi Y."/>
            <person name="Lorenzon L."/>
            <person name="Mandel J.R."/>
            <person name="Marage G."/>
            <person name="Marchand G."/>
            <person name="Marquand E."/>
            <person name="Bret-Mestries E."/>
            <person name="Morien E."/>
            <person name="Nambeesan S."/>
            <person name="Nguyen T."/>
            <person name="Pegot-Espagnet P."/>
            <person name="Pouilly N."/>
            <person name="Raftis F."/>
            <person name="Sallet E."/>
            <person name="Schiex T."/>
            <person name="Thomas J."/>
            <person name="Vandecasteele C."/>
            <person name="Vares D."/>
            <person name="Vear F."/>
            <person name="Vautrin S."/>
            <person name="Crespi M."/>
            <person name="Mangin B."/>
            <person name="Burke J.M."/>
            <person name="Salse J."/>
            <person name="Munos S."/>
            <person name="Vincourt P."/>
            <person name="Rieseberg L.H."/>
            <person name="Langlade N.B."/>
        </authorList>
    </citation>
    <scope>NUCLEOTIDE SEQUENCE [LARGE SCALE GENOMIC DNA]</scope>
    <source>
        <strain evidence="4">cv. SF193</strain>
        <tissue evidence="2">Leaves</tissue>
    </source>
</reference>
<organism evidence="3 4">
    <name type="scientific">Helianthus annuus</name>
    <name type="common">Common sunflower</name>
    <dbReference type="NCBI Taxonomy" id="4232"/>
    <lineage>
        <taxon>Eukaryota</taxon>
        <taxon>Viridiplantae</taxon>
        <taxon>Streptophyta</taxon>
        <taxon>Embryophyta</taxon>
        <taxon>Tracheophyta</taxon>
        <taxon>Spermatophyta</taxon>
        <taxon>Magnoliopsida</taxon>
        <taxon>eudicotyledons</taxon>
        <taxon>Gunneridae</taxon>
        <taxon>Pentapetalae</taxon>
        <taxon>asterids</taxon>
        <taxon>campanulids</taxon>
        <taxon>Asterales</taxon>
        <taxon>Asteraceae</taxon>
        <taxon>Asteroideae</taxon>
        <taxon>Heliantheae alliance</taxon>
        <taxon>Heliantheae</taxon>
        <taxon>Helianthus</taxon>
    </lineage>
</organism>
<keyword evidence="1" id="KW-1133">Transmembrane helix</keyword>
<reference evidence="3" key="2">
    <citation type="submission" date="2017-02" db="EMBL/GenBank/DDBJ databases">
        <title>Sunflower complete genome.</title>
        <authorList>
            <person name="Langlade N."/>
            <person name="Munos S."/>
        </authorList>
    </citation>
    <scope>NUCLEOTIDE SEQUENCE [LARGE SCALE GENOMIC DNA]</scope>
    <source>
        <tissue evidence="3">Leaves</tissue>
    </source>
</reference>
<dbReference type="AlphaFoldDB" id="A0A251RQ16"/>
<evidence type="ECO:0000256" key="1">
    <source>
        <dbReference type="SAM" id="Phobius"/>
    </source>
</evidence>
<keyword evidence="1" id="KW-0812">Transmembrane</keyword>
<evidence type="ECO:0000313" key="4">
    <source>
        <dbReference type="Proteomes" id="UP000215914"/>
    </source>
</evidence>
<reference evidence="2" key="3">
    <citation type="submission" date="2020-06" db="EMBL/GenBank/DDBJ databases">
        <title>Helianthus annuus Genome sequencing and assembly Release 2.</title>
        <authorList>
            <person name="Gouzy J."/>
            <person name="Langlade N."/>
            <person name="Munos S."/>
        </authorList>
    </citation>
    <scope>NUCLEOTIDE SEQUENCE</scope>
    <source>
        <tissue evidence="2">Leaves</tissue>
    </source>
</reference>
<evidence type="ECO:0000313" key="2">
    <source>
        <dbReference type="EMBL" id="KAF5755289.1"/>
    </source>
</evidence>
<feature type="transmembrane region" description="Helical" evidence="1">
    <location>
        <begin position="36"/>
        <end position="54"/>
    </location>
</feature>
<dbReference type="EMBL" id="MNCJ02000332">
    <property type="protein sequence ID" value="KAF5755289.1"/>
    <property type="molecule type" value="Genomic_DNA"/>
</dbReference>
<keyword evidence="1" id="KW-0472">Membrane</keyword>
<sequence>MMNIITKRPRLQIAEDEQMAVRLARAKRRRLRIPELLHVFLFDFCACILIYFGLEFLDGRKTKNRFTNIILGTCPMLLLIS</sequence>